<dbReference type="EMBL" id="CM001403">
    <property type="protein sequence ID" value="EHQ24284.1"/>
    <property type="molecule type" value="Genomic_DNA"/>
</dbReference>
<dbReference type="Proteomes" id="UP000002774">
    <property type="component" value="Chromosome"/>
</dbReference>
<reference evidence="2" key="1">
    <citation type="submission" date="2011-09" db="EMBL/GenBank/DDBJ databases">
        <title>The permanent draft genome of Mucilaginibacter paludis DSM 18603.</title>
        <authorList>
            <consortium name="US DOE Joint Genome Institute (JGI-PGF)"/>
            <person name="Lucas S."/>
            <person name="Han J."/>
            <person name="Lapidus A."/>
            <person name="Bruce D."/>
            <person name="Goodwin L."/>
            <person name="Pitluck S."/>
            <person name="Peters L."/>
            <person name="Kyrpides N."/>
            <person name="Mavromatis K."/>
            <person name="Ivanova N."/>
            <person name="Mikhailova N."/>
            <person name="Held B."/>
            <person name="Detter J.C."/>
            <person name="Tapia R."/>
            <person name="Han C."/>
            <person name="Land M."/>
            <person name="Hauser L."/>
            <person name="Markowitz V."/>
            <person name="Cheng J.-F."/>
            <person name="Hugenholtz P."/>
            <person name="Woyke T."/>
            <person name="Wu D."/>
            <person name="Tindall B."/>
            <person name="Brambilla E."/>
            <person name="Klenk H.-P."/>
            <person name="Eisen J.A."/>
        </authorList>
    </citation>
    <scope>NUCLEOTIDE SEQUENCE [LARGE SCALE GENOMIC DNA]</scope>
    <source>
        <strain evidence="2">DSM 18603</strain>
    </source>
</reference>
<dbReference type="RefSeq" id="WP_008503813.1">
    <property type="nucleotide sequence ID" value="NZ_CM001403.1"/>
</dbReference>
<protein>
    <recommendedName>
        <fullName evidence="4">TerB family tellurite resistance protein</fullName>
    </recommendedName>
</protein>
<sequence length="215" mass="24326">MKKKCLLLLTVMTLTMAQPAPIKAQSVTDLLQQLALDYQKLAGLKSILKQMYQGYEVVDKGFNSVKDVSKGNFSLHEAFLNGLMVVSPAVRKYPRVKDIISDQASLISEYKSAYNTFRQNTHFNPDELSYMGMIYNNLVSQSLQNLDELSLVMGDNQLRMSHDERLQAIDRIYADGHNQLTFLRKFNNQVQSIALTRAKAAGDNQSIQKLYGIPQ</sequence>
<feature type="chain" id="PRO_5003558475" description="TerB family tellurite resistance protein" evidence="1">
    <location>
        <begin position="25"/>
        <end position="215"/>
    </location>
</feature>
<keyword evidence="3" id="KW-1185">Reference proteome</keyword>
<gene>
    <name evidence="2" type="ORF">Mucpa_0081</name>
</gene>
<feature type="signal peptide" evidence="1">
    <location>
        <begin position="1"/>
        <end position="24"/>
    </location>
</feature>
<dbReference type="eggNOG" id="COG0497">
    <property type="taxonomic scope" value="Bacteria"/>
</dbReference>
<accession>H1YDU4</accession>
<dbReference type="AlphaFoldDB" id="H1YDU4"/>
<evidence type="ECO:0008006" key="4">
    <source>
        <dbReference type="Google" id="ProtNLM"/>
    </source>
</evidence>
<evidence type="ECO:0000313" key="2">
    <source>
        <dbReference type="EMBL" id="EHQ24284.1"/>
    </source>
</evidence>
<proteinExistence type="predicted"/>
<dbReference type="OrthoDB" id="826958at2"/>
<dbReference type="STRING" id="714943.Mucpa_0081"/>
<organism evidence="2 3">
    <name type="scientific">Mucilaginibacter paludis DSM 18603</name>
    <dbReference type="NCBI Taxonomy" id="714943"/>
    <lineage>
        <taxon>Bacteria</taxon>
        <taxon>Pseudomonadati</taxon>
        <taxon>Bacteroidota</taxon>
        <taxon>Sphingobacteriia</taxon>
        <taxon>Sphingobacteriales</taxon>
        <taxon>Sphingobacteriaceae</taxon>
        <taxon>Mucilaginibacter</taxon>
    </lineage>
</organism>
<dbReference type="HOGENOM" id="CLU_109280_0_0_10"/>
<evidence type="ECO:0000256" key="1">
    <source>
        <dbReference type="SAM" id="SignalP"/>
    </source>
</evidence>
<evidence type="ECO:0000313" key="3">
    <source>
        <dbReference type="Proteomes" id="UP000002774"/>
    </source>
</evidence>
<name>H1YDU4_9SPHI</name>
<keyword evidence="1" id="KW-0732">Signal</keyword>